<feature type="region of interest" description="Disordered" evidence="1">
    <location>
        <begin position="1"/>
        <end position="116"/>
    </location>
</feature>
<feature type="compositionally biased region" description="Polar residues" evidence="1">
    <location>
        <begin position="84"/>
        <end position="99"/>
    </location>
</feature>
<dbReference type="Proteomes" id="UP001419268">
    <property type="component" value="Unassembled WGS sequence"/>
</dbReference>
<evidence type="ECO:0000313" key="2">
    <source>
        <dbReference type="EMBL" id="KAK9139707.1"/>
    </source>
</evidence>
<comment type="caution">
    <text evidence="2">The sequence shown here is derived from an EMBL/GenBank/DDBJ whole genome shotgun (WGS) entry which is preliminary data.</text>
</comment>
<evidence type="ECO:0000313" key="3">
    <source>
        <dbReference type="Proteomes" id="UP001419268"/>
    </source>
</evidence>
<accession>A0AAP0JT73</accession>
<reference evidence="2 3" key="1">
    <citation type="submission" date="2024-01" db="EMBL/GenBank/DDBJ databases">
        <title>Genome assemblies of Stephania.</title>
        <authorList>
            <person name="Yang L."/>
        </authorList>
    </citation>
    <scope>NUCLEOTIDE SEQUENCE [LARGE SCALE GENOMIC DNA]</scope>
    <source>
        <strain evidence="2">JXDWG</strain>
        <tissue evidence="2">Leaf</tissue>
    </source>
</reference>
<name>A0AAP0JT73_9MAGN</name>
<organism evidence="2 3">
    <name type="scientific">Stephania cephalantha</name>
    <dbReference type="NCBI Taxonomy" id="152367"/>
    <lineage>
        <taxon>Eukaryota</taxon>
        <taxon>Viridiplantae</taxon>
        <taxon>Streptophyta</taxon>
        <taxon>Embryophyta</taxon>
        <taxon>Tracheophyta</taxon>
        <taxon>Spermatophyta</taxon>
        <taxon>Magnoliopsida</taxon>
        <taxon>Ranunculales</taxon>
        <taxon>Menispermaceae</taxon>
        <taxon>Menispermoideae</taxon>
        <taxon>Cissampelideae</taxon>
        <taxon>Stephania</taxon>
    </lineage>
</organism>
<gene>
    <name evidence="2" type="ORF">Scep_009388</name>
</gene>
<protein>
    <submittedName>
        <fullName evidence="2">Uncharacterized protein</fullName>
    </submittedName>
</protein>
<keyword evidence="3" id="KW-1185">Reference proteome</keyword>
<dbReference type="EMBL" id="JBBNAG010000004">
    <property type="protein sequence ID" value="KAK9139707.1"/>
    <property type="molecule type" value="Genomic_DNA"/>
</dbReference>
<dbReference type="AlphaFoldDB" id="A0AAP0JT73"/>
<evidence type="ECO:0000256" key="1">
    <source>
        <dbReference type="SAM" id="MobiDB-lite"/>
    </source>
</evidence>
<feature type="compositionally biased region" description="Polar residues" evidence="1">
    <location>
        <begin position="21"/>
        <end position="35"/>
    </location>
</feature>
<sequence length="116" mass="12936">MAALRRGFGRASKDDELWSARHQQANGRSTQQWRTNKYRRSLVDEELTDNELGGAAGMDGQQEMEDSTLARSSGFEKEGRQTSDSRMATQRTTKLNSSGVAREEKDVLAPKVVGKM</sequence>
<feature type="compositionally biased region" description="Basic and acidic residues" evidence="1">
    <location>
        <begin position="74"/>
        <end position="83"/>
    </location>
</feature>
<proteinExistence type="predicted"/>